<feature type="region of interest" description="Disordered" evidence="1">
    <location>
        <begin position="530"/>
        <end position="557"/>
    </location>
</feature>
<dbReference type="RefSeq" id="WP_107652785.1">
    <property type="nucleotide sequence ID" value="NZ_PZJX01000061.1"/>
</dbReference>
<dbReference type="OrthoDB" id="8187370at2"/>
<keyword evidence="4" id="KW-1185">Reference proteome</keyword>
<evidence type="ECO:0000313" key="4">
    <source>
        <dbReference type="Proteomes" id="UP000240259"/>
    </source>
</evidence>
<keyword evidence="2" id="KW-0812">Transmembrane</keyword>
<evidence type="ECO:0000256" key="2">
    <source>
        <dbReference type="SAM" id="Phobius"/>
    </source>
</evidence>
<dbReference type="Proteomes" id="UP000240259">
    <property type="component" value="Unassembled WGS sequence"/>
</dbReference>
<feature type="transmembrane region" description="Helical" evidence="2">
    <location>
        <begin position="508"/>
        <end position="526"/>
    </location>
</feature>
<keyword evidence="2" id="KW-0472">Membrane</keyword>
<protein>
    <submittedName>
        <fullName evidence="3">Uncharacterized protein</fullName>
    </submittedName>
</protein>
<evidence type="ECO:0000313" key="3">
    <source>
        <dbReference type="EMBL" id="PTE06615.1"/>
    </source>
</evidence>
<evidence type="ECO:0000256" key="1">
    <source>
        <dbReference type="SAM" id="MobiDB-lite"/>
    </source>
</evidence>
<gene>
    <name evidence="3" type="ORF">C9427_30815</name>
</gene>
<sequence length="653" mass="71678">MGQGTINSASLERVEFDLLRNPFVILRLPLTAPKENIAEAFDEALADGRFGDEVLRDARRQLLAPKLRLAAAVELLVDANVEQRHAAISKLQDTTPLSDLIAFSKELPMASRASFLSDVARLRPSSGMLRGFALILAAVDRNQLRQSIGRIFEEASLPRPTDENIAEAFEASTARNIKRLFLAYRDAKIAAADMQRCLDDGMGSASSDQLAAYSLLVAGYLEYASAPMSELRHRIDVGINRFRADTADQAALEEIETSLLRWDELSQPAQLLAQQKGRDEPQARELFQHLRGFMIELANEKNAPAAALRISKICTNVFAELPRAVAQLKDDLGALQSLVDQEGAKDLIEFVEKIRSNLDPVVADLNGGFGPTAIGDAKRLYVLFDQSVKATKGTGAMEIPWGLVRILALDINNDLGEGAASEALIAGMISHSGFAQAPEQIKALIQTDRQILRTNAAQARLTRAINKNDTAAVRQALVDLAALATDESERKQMLQGIANLDAAKRKRIVGRIFWAIVIVGVIIAVASQDGGRSKSSYSTPTYRPAATPTVTQPSATTAEIKPLPYSSAAFSRENLRYCQFESARIAAINTMMINESDRVISLFNQVVDDYNSQCSNYRYYENDLTVVQRELTAGRAQISADARTILQRWRMSN</sequence>
<name>A0A2T4ILY3_9HYPH</name>
<dbReference type="EMBL" id="PZJX01000061">
    <property type="protein sequence ID" value="PTE06615.1"/>
    <property type="molecule type" value="Genomic_DNA"/>
</dbReference>
<comment type="caution">
    <text evidence="3">The sequence shown here is derived from an EMBL/GenBank/DDBJ whole genome shotgun (WGS) entry which is preliminary data.</text>
</comment>
<feature type="compositionally biased region" description="Polar residues" evidence="1">
    <location>
        <begin position="548"/>
        <end position="557"/>
    </location>
</feature>
<keyword evidence="2" id="KW-1133">Transmembrane helix</keyword>
<reference evidence="3 4" key="1">
    <citation type="submission" date="2018-03" db="EMBL/GenBank/DDBJ databases">
        <title>Genome sequence of the symbiotic type strain Mesorhizobium helmanticense CSLC115NT isolated from Lotus corniculatus nodules.</title>
        <authorList>
            <person name="Sannazzaro A.I."/>
            <person name="Torres Tejerizo G.A."/>
            <person name="Dip D."/>
            <person name="Caballero M."/>
            <person name="Pistorio M."/>
            <person name="Estrella M.J."/>
        </authorList>
    </citation>
    <scope>NUCLEOTIDE SEQUENCE [LARGE SCALE GENOMIC DNA]</scope>
    <source>
        <strain evidence="3 4">CSLC115N</strain>
    </source>
</reference>
<proteinExistence type="predicted"/>
<dbReference type="AlphaFoldDB" id="A0A2T4ILY3"/>
<organism evidence="3 4">
    <name type="scientific">Mesorhizobium helmanticense</name>
    <dbReference type="NCBI Taxonomy" id="1776423"/>
    <lineage>
        <taxon>Bacteria</taxon>
        <taxon>Pseudomonadati</taxon>
        <taxon>Pseudomonadota</taxon>
        <taxon>Alphaproteobacteria</taxon>
        <taxon>Hyphomicrobiales</taxon>
        <taxon>Phyllobacteriaceae</taxon>
        <taxon>Mesorhizobium</taxon>
    </lineage>
</organism>
<accession>A0A2T4ILY3</accession>